<feature type="compositionally biased region" description="Basic and acidic residues" evidence="1">
    <location>
        <begin position="323"/>
        <end position="332"/>
    </location>
</feature>
<dbReference type="InterPro" id="IPR050540">
    <property type="entry name" value="F-actin_Monoox_Mical"/>
</dbReference>
<dbReference type="InterPro" id="IPR022735">
    <property type="entry name" value="bMERB_dom"/>
</dbReference>
<evidence type="ECO:0000313" key="6">
    <source>
        <dbReference type="RefSeq" id="XP_013771717.1"/>
    </source>
</evidence>
<dbReference type="PROSITE" id="PS50021">
    <property type="entry name" value="CH"/>
    <property type="match status" value="1"/>
</dbReference>
<dbReference type="Pfam" id="PF00307">
    <property type="entry name" value="CH"/>
    <property type="match status" value="1"/>
</dbReference>
<feature type="region of interest" description="Disordered" evidence="1">
    <location>
        <begin position="687"/>
        <end position="713"/>
    </location>
</feature>
<dbReference type="GeneID" id="106456894"/>
<evidence type="ECO:0000313" key="5">
    <source>
        <dbReference type="Proteomes" id="UP000694941"/>
    </source>
</evidence>
<evidence type="ECO:0000256" key="1">
    <source>
        <dbReference type="SAM" id="MobiDB-lite"/>
    </source>
</evidence>
<feature type="region of interest" description="Disordered" evidence="1">
    <location>
        <begin position="771"/>
        <end position="791"/>
    </location>
</feature>
<dbReference type="SMART" id="SM00033">
    <property type="entry name" value="CH"/>
    <property type="match status" value="1"/>
</dbReference>
<evidence type="ECO:0000259" key="2">
    <source>
        <dbReference type="PROSITE" id="PS50021"/>
    </source>
</evidence>
<organism evidence="5 7">
    <name type="scientific">Limulus polyphemus</name>
    <name type="common">Atlantic horseshoe crab</name>
    <dbReference type="NCBI Taxonomy" id="6850"/>
    <lineage>
        <taxon>Eukaryota</taxon>
        <taxon>Metazoa</taxon>
        <taxon>Ecdysozoa</taxon>
        <taxon>Arthropoda</taxon>
        <taxon>Chelicerata</taxon>
        <taxon>Merostomata</taxon>
        <taxon>Xiphosura</taxon>
        <taxon>Limulidae</taxon>
        <taxon>Limulus</taxon>
    </lineage>
</organism>
<dbReference type="Proteomes" id="UP000694941">
    <property type="component" value="Unplaced"/>
</dbReference>
<evidence type="ECO:0000313" key="7">
    <source>
        <dbReference type="RefSeq" id="XP_013771718.1"/>
    </source>
</evidence>
<reference evidence="6 7" key="1">
    <citation type="submission" date="2025-05" db="UniProtKB">
        <authorList>
            <consortium name="RefSeq"/>
        </authorList>
    </citation>
    <scope>IDENTIFICATION</scope>
    <source>
        <tissue evidence="6 7">Muscle</tissue>
    </source>
</reference>
<dbReference type="RefSeq" id="XP_013771718.1">
    <property type="nucleotide sequence ID" value="XM_013916264.2"/>
</dbReference>
<accession>A0ABM1AZJ3</accession>
<name>A0ABM1AZJ3_LIMPO</name>
<sequence>MSSVWKRLQRANKRAARFQFTASYQELMVEGTTKWQPNKLCVVWTRRNRRYSTQPRSWEPTIRNPYRGLVVWPVPENIEIKATLFKDQRRKDFEDKEWTFVVEDISRTGKRRQVASANINLRYYTSMASSQSEVKLKFKPLSKKVTGAHLSLTLSCVFLKEGKATDEDLQSIASLMSIQPPGQDVGNLDDFDDEAELCQEDTATSISELASQFGLLVDAHNPSEQNKSVDSRSRSPQTPTVVSLSPESGLGENKSPSSSFSSARPPIKQTGGAVPSAAATPPLTRGGGGQTLSPIKSVTGTADVETSDLRHRNSHVPVATTRDSTEVVKDASCRSVSESPERDSASETSEFTAMIPNEDLLTWCKEVTKGYRGVKITNMTTSWRNGMAFCAVIHHFRPDLIDVSALSPHDIKGNCKKAFDAAFGLGIPRLIEPSDMVILAIPDKLAVMTYLYQLRAHFTGLEVKVQQIGQTVTDSTYTIREPDSDEDSLALLQFVTPTVPESSGSSLSSPQSATTDSSLETSKQFTKAHHTVETKQVKSSQNFPKLVSKPSGHFSSQQDKGLEEKKSGLVKLKSNDFLNLHKIIHVSKDGSSKDKSQSSRKEEKMTFPQEKPKLMTRKQLMNPFDSDGEEEEELAAQSQVSALSDSVDDTGSAVVTSSSSKNIQAFNRVSASREPCRKLHKSKNSVFKPSHYPHIEKSASEPPIERSSFWGEGENSVDGVPGLLDLSPTKMTRAQSLPNGQPVVHRQQSRQEELKERARQLLEQARREAATKAALRQTSTQIDEKEDERQKQLRERARRLIAEAKQGINKPSLDSFPVSSQLSGNNNKEISSSKKLHVVTNNNINNPNFPACVAAEKTTTKTPGKEEVTLTSPSVIDVPKKKFTGKQQITEIGVTPPHSESHNEMNGNPPALSRKQNISIITTSVAEVECKEDFPEVTKRLSPDKENLPFPSNLFVDSEVTQKSCYVTNELEALEREQEQIDIKAAELEKKLRKVMDYGMNKEKEEYLMKQWFILVNKRNALIRRQMQLNILEKEEDLERKFELLNRELRIMLSLEEWQKTEAQKRREKLLLDELVVIVNKRDELVQHLHTQEKAIEDDEIVESATRGPIIQREKNCSIQ</sequence>
<dbReference type="PROSITE" id="PS51840">
    <property type="entry name" value="C2_NT"/>
    <property type="match status" value="1"/>
</dbReference>
<keyword evidence="5" id="KW-1185">Reference proteome</keyword>
<dbReference type="PANTHER" id="PTHR23167:SF46">
    <property type="entry name" value="EPS15 HOMOLOGY DOMAIN CONTAINING PROTEIN-BINDING PROTEIN 1, ISOFORM F"/>
    <property type="match status" value="1"/>
</dbReference>
<dbReference type="SUPFAM" id="SSF47576">
    <property type="entry name" value="Calponin-homology domain, CH-domain"/>
    <property type="match status" value="1"/>
</dbReference>
<feature type="domain" description="Calponin-homology (CH)" evidence="2">
    <location>
        <begin position="354"/>
        <end position="459"/>
    </location>
</feature>
<dbReference type="Pfam" id="PF12130">
    <property type="entry name" value="bMERB_dom"/>
    <property type="match status" value="1"/>
</dbReference>
<protein>
    <submittedName>
        <fullName evidence="6 7">EH domain-binding protein 1-like isoform X1</fullName>
    </submittedName>
</protein>
<feature type="compositionally biased region" description="Polar residues" evidence="1">
    <location>
        <begin position="291"/>
        <end position="300"/>
    </location>
</feature>
<feature type="domain" description="BMERB" evidence="4">
    <location>
        <begin position="950"/>
        <end position="1105"/>
    </location>
</feature>
<feature type="compositionally biased region" description="Basic and acidic residues" evidence="1">
    <location>
        <begin position="588"/>
        <end position="613"/>
    </location>
</feature>
<dbReference type="Pfam" id="PF10358">
    <property type="entry name" value="NT-C2"/>
    <property type="match status" value="1"/>
</dbReference>
<dbReference type="Gene3D" id="1.10.418.10">
    <property type="entry name" value="Calponin-like domain"/>
    <property type="match status" value="1"/>
</dbReference>
<feature type="region of interest" description="Disordered" evidence="1">
    <location>
        <begin position="893"/>
        <end position="912"/>
    </location>
</feature>
<gene>
    <name evidence="6 7 8" type="primary">LOC106456894</name>
</gene>
<dbReference type="SMART" id="SM01203">
    <property type="entry name" value="DUF3585"/>
    <property type="match status" value="1"/>
</dbReference>
<dbReference type="PANTHER" id="PTHR23167">
    <property type="entry name" value="CALPONIN HOMOLOGY DOMAIN-CONTAINING PROTEIN DDB_G0272472-RELATED"/>
    <property type="match status" value="1"/>
</dbReference>
<feature type="compositionally biased region" description="Polar residues" evidence="1">
    <location>
        <begin position="234"/>
        <end position="246"/>
    </location>
</feature>
<dbReference type="InterPro" id="IPR019448">
    <property type="entry name" value="NT-C2"/>
</dbReference>
<proteinExistence type="predicted"/>
<feature type="compositionally biased region" description="Low complexity" evidence="1">
    <location>
        <begin position="500"/>
        <end position="518"/>
    </location>
</feature>
<feature type="region of interest" description="Disordered" evidence="1">
    <location>
        <begin position="732"/>
        <end position="755"/>
    </location>
</feature>
<feature type="domain" description="C2 NT-type" evidence="3">
    <location>
        <begin position="8"/>
        <end position="158"/>
    </location>
</feature>
<evidence type="ECO:0000313" key="8">
    <source>
        <dbReference type="RefSeq" id="XP_022238380.1"/>
    </source>
</evidence>
<dbReference type="RefSeq" id="XP_022238380.1">
    <property type="nucleotide sequence ID" value="XM_022382672.1"/>
</dbReference>
<dbReference type="RefSeq" id="XP_013771717.1">
    <property type="nucleotide sequence ID" value="XM_013916263.2"/>
</dbReference>
<dbReference type="PROSITE" id="PS51848">
    <property type="entry name" value="BMERB"/>
    <property type="match status" value="1"/>
</dbReference>
<dbReference type="InterPro" id="IPR001715">
    <property type="entry name" value="CH_dom"/>
</dbReference>
<dbReference type="InterPro" id="IPR036872">
    <property type="entry name" value="CH_dom_sf"/>
</dbReference>
<feature type="region of interest" description="Disordered" evidence="1">
    <location>
        <begin position="222"/>
        <end position="351"/>
    </location>
</feature>
<evidence type="ECO:0000259" key="3">
    <source>
        <dbReference type="PROSITE" id="PS51840"/>
    </source>
</evidence>
<feature type="region of interest" description="Disordered" evidence="1">
    <location>
        <begin position="588"/>
        <end position="659"/>
    </location>
</feature>
<feature type="region of interest" description="Disordered" evidence="1">
    <location>
        <begin position="500"/>
        <end position="563"/>
    </location>
</feature>
<evidence type="ECO:0000259" key="4">
    <source>
        <dbReference type="PROSITE" id="PS51848"/>
    </source>
</evidence>